<sequence>MGWRRFKNWKLKCVRRDWNSRNRMSLLHALLLSCAVQPKSRKARRLTLKPRWNRFTIRICALSSTTMESRCSLRHVSTLLSISDTWLSISSTVLLKMLASTL</sequence>
<proteinExistence type="predicted"/>
<dbReference type="EMBL" id="HBUE01110914">
    <property type="protein sequence ID" value="CAG6488821.1"/>
    <property type="molecule type" value="Transcribed_RNA"/>
</dbReference>
<dbReference type="EMBL" id="HBUE01189483">
    <property type="protein sequence ID" value="CAG6524416.1"/>
    <property type="molecule type" value="Transcribed_RNA"/>
</dbReference>
<dbReference type="AlphaFoldDB" id="A0A8D8NSJ7"/>
<organism evidence="1">
    <name type="scientific">Culex pipiens</name>
    <name type="common">House mosquito</name>
    <dbReference type="NCBI Taxonomy" id="7175"/>
    <lineage>
        <taxon>Eukaryota</taxon>
        <taxon>Metazoa</taxon>
        <taxon>Ecdysozoa</taxon>
        <taxon>Arthropoda</taxon>
        <taxon>Hexapoda</taxon>
        <taxon>Insecta</taxon>
        <taxon>Pterygota</taxon>
        <taxon>Neoptera</taxon>
        <taxon>Endopterygota</taxon>
        <taxon>Diptera</taxon>
        <taxon>Nematocera</taxon>
        <taxon>Culicoidea</taxon>
        <taxon>Culicidae</taxon>
        <taxon>Culicinae</taxon>
        <taxon>Culicini</taxon>
        <taxon>Culex</taxon>
        <taxon>Culex</taxon>
    </lineage>
</organism>
<dbReference type="PROSITE" id="PS51257">
    <property type="entry name" value="PROKAR_LIPOPROTEIN"/>
    <property type="match status" value="1"/>
</dbReference>
<reference evidence="1" key="1">
    <citation type="submission" date="2021-05" db="EMBL/GenBank/DDBJ databases">
        <authorList>
            <person name="Alioto T."/>
            <person name="Alioto T."/>
            <person name="Gomez Garrido J."/>
        </authorList>
    </citation>
    <scope>NUCLEOTIDE SEQUENCE</scope>
</reference>
<protein>
    <submittedName>
        <fullName evidence="1">(northern house mosquito) hypothetical protein</fullName>
    </submittedName>
</protein>
<name>A0A8D8NSJ7_CULPI</name>
<dbReference type="EMBL" id="HBUE01295291">
    <property type="protein sequence ID" value="CAG6576097.1"/>
    <property type="molecule type" value="Transcribed_RNA"/>
</dbReference>
<accession>A0A8D8NSJ7</accession>
<evidence type="ECO:0000313" key="1">
    <source>
        <dbReference type="EMBL" id="CAG6576097.1"/>
    </source>
</evidence>